<evidence type="ECO:0000313" key="1">
    <source>
        <dbReference type="EMBL" id="MBX4224220.1"/>
    </source>
</evidence>
<proteinExistence type="predicted"/>
<dbReference type="EMBL" id="JAIFOC010000582">
    <property type="protein sequence ID" value="MBX4224220.1"/>
    <property type="molecule type" value="Genomic_DNA"/>
</dbReference>
<dbReference type="AlphaFoldDB" id="A0A9X1GF29"/>
<dbReference type="GO" id="GO:0005886">
    <property type="term" value="C:plasma membrane"/>
    <property type="evidence" value="ECO:0007669"/>
    <property type="project" value="TreeGrafter"/>
</dbReference>
<dbReference type="PANTHER" id="PTHR30175:SF4">
    <property type="entry name" value="PTS SYSTEM TREHALOSE-SPECIFIC EIIBC COMPONENT"/>
    <property type="match status" value="1"/>
</dbReference>
<dbReference type="InterPro" id="IPR050558">
    <property type="entry name" value="PTS_Sugar-Specific_Components"/>
</dbReference>
<dbReference type="Proteomes" id="UP001139644">
    <property type="component" value="Unassembled WGS sequence"/>
</dbReference>
<reference evidence="1" key="1">
    <citation type="journal article" date="2022" name="J. Anim. Sci.">
        <title>Whole genome sequence analyses-based assessment of virulence potential and antimicrobial susceptibilities and resistance of Enterococcus faecium strains isolated from commercial swine and cattle probiotic products.</title>
        <authorList>
            <person name="Shridhar P.B."/>
            <person name="Amachawadi R.G."/>
            <person name="Tokach M."/>
            <person name="Patel I."/>
            <person name="Gangiredla J."/>
            <person name="Mammel M."/>
            <person name="Nagaraja T.G."/>
        </authorList>
    </citation>
    <scope>NUCLEOTIDE SEQUENCE</scope>
    <source>
        <strain evidence="1">EF215</strain>
    </source>
</reference>
<protein>
    <submittedName>
        <fullName evidence="1">PTS beta-glucoside transporter subunit EIIBCA</fullName>
    </submittedName>
</protein>
<dbReference type="GO" id="GO:0015771">
    <property type="term" value="P:trehalose transport"/>
    <property type="evidence" value="ECO:0007669"/>
    <property type="project" value="TreeGrafter"/>
</dbReference>
<name>A0A9X1GF29_ENTFC</name>
<dbReference type="GO" id="GO:0090589">
    <property type="term" value="F:protein-phosphocysteine-trehalose phosphotransferase system transporter activity"/>
    <property type="evidence" value="ECO:0007669"/>
    <property type="project" value="TreeGrafter"/>
</dbReference>
<dbReference type="PANTHER" id="PTHR30175">
    <property type="entry name" value="PHOSPHOTRANSFERASE SYSTEM TRANSPORT PROTEIN"/>
    <property type="match status" value="1"/>
</dbReference>
<accession>A0A9X1GF29</accession>
<sequence>SAVLAIVFLHRGNKKEEQISIPAMISCYLGVTEPAMFGINLKYVYPFVAAMVGSGAAGMFANSMDVRANAIGVGGLPGILAIQAETW</sequence>
<feature type="non-terminal residue" evidence="1">
    <location>
        <position position="87"/>
    </location>
</feature>
<evidence type="ECO:0000313" key="2">
    <source>
        <dbReference type="Proteomes" id="UP001139644"/>
    </source>
</evidence>
<gene>
    <name evidence="1" type="ORF">KYX88_16205</name>
</gene>
<comment type="caution">
    <text evidence="1">The sequence shown here is derived from an EMBL/GenBank/DDBJ whole genome shotgun (WGS) entry which is preliminary data.</text>
</comment>
<dbReference type="GO" id="GO:0009401">
    <property type="term" value="P:phosphoenolpyruvate-dependent sugar phosphotransferase system"/>
    <property type="evidence" value="ECO:0007669"/>
    <property type="project" value="TreeGrafter"/>
</dbReference>
<organism evidence="1 2">
    <name type="scientific">Enterococcus faecium</name>
    <name type="common">Streptococcus faecium</name>
    <dbReference type="NCBI Taxonomy" id="1352"/>
    <lineage>
        <taxon>Bacteria</taxon>
        <taxon>Bacillati</taxon>
        <taxon>Bacillota</taxon>
        <taxon>Bacilli</taxon>
        <taxon>Lactobacillales</taxon>
        <taxon>Enterococcaceae</taxon>
        <taxon>Enterococcus</taxon>
    </lineage>
</organism>
<feature type="non-terminal residue" evidence="1">
    <location>
        <position position="1"/>
    </location>
</feature>